<dbReference type="AlphaFoldDB" id="A0A2H1VYN0"/>
<protein>
    <submittedName>
        <fullName evidence="1">SFRICE_033191</fullName>
    </submittedName>
</protein>
<dbReference type="EMBL" id="ODYU01005268">
    <property type="protein sequence ID" value="SOQ45951.1"/>
    <property type="molecule type" value="Genomic_DNA"/>
</dbReference>
<reference evidence="1" key="1">
    <citation type="submission" date="2016-07" db="EMBL/GenBank/DDBJ databases">
        <authorList>
            <person name="Bretaudeau A."/>
        </authorList>
    </citation>
    <scope>NUCLEOTIDE SEQUENCE</scope>
    <source>
        <strain evidence="1">Rice</strain>
        <tissue evidence="1">Whole body</tissue>
    </source>
</reference>
<accession>A0A2H1VYN0</accession>
<evidence type="ECO:0000313" key="1">
    <source>
        <dbReference type="EMBL" id="SOQ45951.1"/>
    </source>
</evidence>
<organism evidence="1">
    <name type="scientific">Spodoptera frugiperda</name>
    <name type="common">Fall armyworm</name>
    <dbReference type="NCBI Taxonomy" id="7108"/>
    <lineage>
        <taxon>Eukaryota</taxon>
        <taxon>Metazoa</taxon>
        <taxon>Ecdysozoa</taxon>
        <taxon>Arthropoda</taxon>
        <taxon>Hexapoda</taxon>
        <taxon>Insecta</taxon>
        <taxon>Pterygota</taxon>
        <taxon>Neoptera</taxon>
        <taxon>Endopterygota</taxon>
        <taxon>Lepidoptera</taxon>
        <taxon>Glossata</taxon>
        <taxon>Ditrysia</taxon>
        <taxon>Noctuoidea</taxon>
        <taxon>Noctuidae</taxon>
        <taxon>Amphipyrinae</taxon>
        <taxon>Spodoptera</taxon>
    </lineage>
</organism>
<name>A0A2H1VYN0_SPOFR</name>
<gene>
    <name evidence="1" type="ORF">SFRICE_033191</name>
</gene>
<sequence length="95" mass="10726">MRDEDRILNYFNVRENIKVKNFVGTVGALAGQLTAAQRVAGPIPARCNTLCDHKLLFRVWPTYSVGLRAAANVPRLHREDVAVAWQIRYVFVACL</sequence>
<proteinExistence type="predicted"/>